<dbReference type="Gene3D" id="3.90.1150.170">
    <property type="match status" value="1"/>
</dbReference>
<dbReference type="PANTHER" id="PTHR45677:SF8">
    <property type="entry name" value="CYSTEINE SULFINIC ACID DECARBOXYLASE"/>
    <property type="match status" value="1"/>
</dbReference>
<dbReference type="GO" id="GO:0005737">
    <property type="term" value="C:cytoplasm"/>
    <property type="evidence" value="ECO:0007669"/>
    <property type="project" value="TreeGrafter"/>
</dbReference>
<keyword evidence="5" id="KW-1185">Reference proteome</keyword>
<reference evidence="4" key="2">
    <citation type="submission" date="2025-09" db="UniProtKB">
        <authorList>
            <consortium name="Ensembl"/>
        </authorList>
    </citation>
    <scope>IDENTIFICATION</scope>
</reference>
<proteinExistence type="inferred from homology"/>
<evidence type="ECO:0000256" key="1">
    <source>
        <dbReference type="ARBA" id="ARBA00009533"/>
    </source>
</evidence>
<evidence type="ECO:0000256" key="3">
    <source>
        <dbReference type="ARBA" id="ARBA00022793"/>
    </source>
</evidence>
<dbReference type="GO" id="GO:0016831">
    <property type="term" value="F:carboxy-lyase activity"/>
    <property type="evidence" value="ECO:0007669"/>
    <property type="project" value="UniProtKB-KW"/>
</dbReference>
<keyword evidence="3" id="KW-0210">Decarboxylase</keyword>
<comment type="subunit">
    <text evidence="2">Homodimer.</text>
</comment>
<dbReference type="InterPro" id="IPR015424">
    <property type="entry name" value="PyrdxlP-dep_Trfase"/>
</dbReference>
<comment type="similarity">
    <text evidence="1">Belongs to the group II decarboxylase family.</text>
</comment>
<evidence type="ECO:0000256" key="2">
    <source>
        <dbReference type="ARBA" id="ARBA00011738"/>
    </source>
</evidence>
<dbReference type="Proteomes" id="UP000694423">
    <property type="component" value="Unplaced"/>
</dbReference>
<sequence>MFFEFIATAGTTIYGVFDPLSEIADIREKLSGNCAWNFSYRLETWKQFCRNRFPKFPEITKQMAYLFFYNLVTGCGQTIYLFQPDKQYDTVFNTEDKTIQCGQRVDVFKLWLMWKAKVRRDSENTDLFQKGNKLLWFLKPEFANVCFWYIPPSLKGRPDGPERTKLLHQVMFITLFRQSGD</sequence>
<organism evidence="4 5">
    <name type="scientific">Dromaius novaehollandiae</name>
    <name type="common">Emu</name>
    <dbReference type="NCBI Taxonomy" id="8790"/>
    <lineage>
        <taxon>Eukaryota</taxon>
        <taxon>Metazoa</taxon>
        <taxon>Chordata</taxon>
        <taxon>Craniata</taxon>
        <taxon>Vertebrata</taxon>
        <taxon>Euteleostomi</taxon>
        <taxon>Archelosauria</taxon>
        <taxon>Archosauria</taxon>
        <taxon>Dinosauria</taxon>
        <taxon>Saurischia</taxon>
        <taxon>Theropoda</taxon>
        <taxon>Coelurosauria</taxon>
        <taxon>Aves</taxon>
        <taxon>Palaeognathae</taxon>
        <taxon>Casuariiformes</taxon>
        <taxon>Dromaiidae</taxon>
        <taxon>Dromaius</taxon>
    </lineage>
</organism>
<dbReference type="PANTHER" id="PTHR45677">
    <property type="entry name" value="GLUTAMATE DECARBOXYLASE-RELATED"/>
    <property type="match status" value="1"/>
</dbReference>
<evidence type="ECO:0000313" key="5">
    <source>
        <dbReference type="Proteomes" id="UP000694423"/>
    </source>
</evidence>
<dbReference type="AlphaFoldDB" id="A0A8C4KMY1"/>
<dbReference type="Ensembl" id="ENSDNVT00000032008.1">
    <property type="protein sequence ID" value="ENSDNVP00000026477.1"/>
    <property type="gene ID" value="ENSDNVG00000018415.1"/>
</dbReference>
<accession>A0A8C4KMY1</accession>
<reference evidence="4" key="1">
    <citation type="submission" date="2025-08" db="UniProtKB">
        <authorList>
            <consortium name="Ensembl"/>
        </authorList>
    </citation>
    <scope>IDENTIFICATION</scope>
</reference>
<keyword evidence="3" id="KW-0456">Lyase</keyword>
<dbReference type="SUPFAM" id="SSF53383">
    <property type="entry name" value="PLP-dependent transferases"/>
    <property type="match status" value="1"/>
</dbReference>
<name>A0A8C4KMY1_DRONO</name>
<evidence type="ECO:0000313" key="4">
    <source>
        <dbReference type="Ensembl" id="ENSDNVP00000026477.1"/>
    </source>
</evidence>
<protein>
    <submittedName>
        <fullName evidence="4">Uncharacterized protein</fullName>
    </submittedName>
</protein>